<reference evidence="6" key="1">
    <citation type="journal article" date="2020" name="Nat. Commun.">
        <title>Large-scale genome sequencing of mycorrhizal fungi provides insights into the early evolution of symbiotic traits.</title>
        <authorList>
            <person name="Miyauchi S."/>
            <person name="Kiss E."/>
            <person name="Kuo A."/>
            <person name="Drula E."/>
            <person name="Kohler A."/>
            <person name="Sanchez-Garcia M."/>
            <person name="Morin E."/>
            <person name="Andreopoulos B."/>
            <person name="Barry K.W."/>
            <person name="Bonito G."/>
            <person name="Buee M."/>
            <person name="Carver A."/>
            <person name="Chen C."/>
            <person name="Cichocki N."/>
            <person name="Clum A."/>
            <person name="Culley D."/>
            <person name="Crous P.W."/>
            <person name="Fauchery L."/>
            <person name="Girlanda M."/>
            <person name="Hayes R.D."/>
            <person name="Keri Z."/>
            <person name="LaButti K."/>
            <person name="Lipzen A."/>
            <person name="Lombard V."/>
            <person name="Magnuson J."/>
            <person name="Maillard F."/>
            <person name="Murat C."/>
            <person name="Nolan M."/>
            <person name="Ohm R.A."/>
            <person name="Pangilinan J."/>
            <person name="Pereira M.F."/>
            <person name="Perotto S."/>
            <person name="Peter M."/>
            <person name="Pfister S."/>
            <person name="Riley R."/>
            <person name="Sitrit Y."/>
            <person name="Stielow J.B."/>
            <person name="Szollosi G."/>
            <person name="Zifcakova L."/>
            <person name="Stursova M."/>
            <person name="Spatafora J.W."/>
            <person name="Tedersoo L."/>
            <person name="Vaario L.M."/>
            <person name="Yamada A."/>
            <person name="Yan M."/>
            <person name="Wang P."/>
            <person name="Xu J."/>
            <person name="Bruns T."/>
            <person name="Baldrian P."/>
            <person name="Vilgalys R."/>
            <person name="Dunand C."/>
            <person name="Henrissat B."/>
            <person name="Grigoriev I.V."/>
            <person name="Hibbett D."/>
            <person name="Nagy L.G."/>
            <person name="Martin F.M."/>
        </authorList>
    </citation>
    <scope>NUCLEOTIDE SEQUENCE</scope>
    <source>
        <strain evidence="6">UP504</strain>
    </source>
</reference>
<dbReference type="Proteomes" id="UP000886523">
    <property type="component" value="Unassembled WGS sequence"/>
</dbReference>
<organism evidence="6 7">
    <name type="scientific">Hydnum rufescens UP504</name>
    <dbReference type="NCBI Taxonomy" id="1448309"/>
    <lineage>
        <taxon>Eukaryota</taxon>
        <taxon>Fungi</taxon>
        <taxon>Dikarya</taxon>
        <taxon>Basidiomycota</taxon>
        <taxon>Agaricomycotina</taxon>
        <taxon>Agaricomycetes</taxon>
        <taxon>Cantharellales</taxon>
        <taxon>Hydnaceae</taxon>
        <taxon>Hydnum</taxon>
    </lineage>
</organism>
<accession>A0A9P6DMI1</accession>
<comment type="similarity">
    <text evidence="2">Belongs to the mitochondrion-specific ribosomal protein mS41 family.</text>
</comment>
<dbReference type="PANTHER" id="PTHR28235">
    <property type="entry name" value="PROTEIN FYV4, MITOCHONDRIAL"/>
    <property type="match status" value="1"/>
</dbReference>
<name>A0A9P6DMI1_9AGAM</name>
<evidence type="ECO:0000259" key="5">
    <source>
        <dbReference type="SMART" id="SM01238"/>
    </source>
</evidence>
<dbReference type="Pfam" id="PF09597">
    <property type="entry name" value="SAM_Ribosomal_mS41"/>
    <property type="match status" value="1"/>
</dbReference>
<dbReference type="InterPro" id="IPR019083">
    <property type="entry name" value="SAM_Ribosomal_mS41"/>
</dbReference>
<dbReference type="InterPro" id="IPR039603">
    <property type="entry name" value="Ribosomal_mS41"/>
</dbReference>
<dbReference type="OrthoDB" id="18595at2759"/>
<protein>
    <recommendedName>
        <fullName evidence="4">Small ribosomal subunit protein mS41</fullName>
    </recommendedName>
</protein>
<feature type="domain" description="Small ribosomal subunit protein mS41 SAM" evidence="5">
    <location>
        <begin position="40"/>
        <end position="94"/>
    </location>
</feature>
<dbReference type="GO" id="GO:0005739">
    <property type="term" value="C:mitochondrion"/>
    <property type="evidence" value="ECO:0007669"/>
    <property type="project" value="UniProtKB-SubCell"/>
</dbReference>
<evidence type="ECO:0000256" key="2">
    <source>
        <dbReference type="ARBA" id="ARBA00010492"/>
    </source>
</evidence>
<gene>
    <name evidence="6" type="ORF">BS47DRAFT_1332989</name>
</gene>
<comment type="caution">
    <text evidence="6">The sequence shown here is derived from an EMBL/GenBank/DDBJ whole genome shotgun (WGS) entry which is preliminary data.</text>
</comment>
<comment type="subcellular location">
    <subcellularLocation>
        <location evidence="1">Mitochondrion</location>
    </subcellularLocation>
</comment>
<dbReference type="SMART" id="SM01238">
    <property type="entry name" value="IGR"/>
    <property type="match status" value="1"/>
</dbReference>
<evidence type="ECO:0000313" key="7">
    <source>
        <dbReference type="Proteomes" id="UP000886523"/>
    </source>
</evidence>
<dbReference type="EMBL" id="MU129068">
    <property type="protein sequence ID" value="KAF9507981.1"/>
    <property type="molecule type" value="Genomic_DNA"/>
</dbReference>
<evidence type="ECO:0000313" key="6">
    <source>
        <dbReference type="EMBL" id="KAF9507981.1"/>
    </source>
</evidence>
<keyword evidence="7" id="KW-1185">Reference proteome</keyword>
<dbReference type="AlphaFoldDB" id="A0A9P6DMI1"/>
<proteinExistence type="inferred from homology"/>
<evidence type="ECO:0000256" key="4">
    <source>
        <dbReference type="ARBA" id="ARBA00035129"/>
    </source>
</evidence>
<evidence type="ECO:0000256" key="1">
    <source>
        <dbReference type="ARBA" id="ARBA00004173"/>
    </source>
</evidence>
<dbReference type="PANTHER" id="PTHR28235:SF1">
    <property type="entry name" value="SMALL RIBOSOMAL SUBUNIT PROTEIN MS41"/>
    <property type="match status" value="1"/>
</dbReference>
<sequence length="124" mass="14452">MLLSTSRAFLGIVHPAGRSIRCFKGPLSNVPMPRNNMATAQDFLIAIGRGLDKRIPVEKWVDLFRMKRDHFKKLGVGVRDRRYVMWAMEKYRFGAEPRDFAHEIAPKKKYRGRGPRIQNGKRIR</sequence>
<keyword evidence="3" id="KW-0496">Mitochondrion</keyword>
<evidence type="ECO:0000256" key="3">
    <source>
        <dbReference type="ARBA" id="ARBA00023128"/>
    </source>
</evidence>